<gene>
    <name evidence="2" type="ORF">M421DRAFT_7976</name>
</gene>
<organism evidence="2 3">
    <name type="scientific">Didymella exigua CBS 183.55</name>
    <dbReference type="NCBI Taxonomy" id="1150837"/>
    <lineage>
        <taxon>Eukaryota</taxon>
        <taxon>Fungi</taxon>
        <taxon>Dikarya</taxon>
        <taxon>Ascomycota</taxon>
        <taxon>Pezizomycotina</taxon>
        <taxon>Dothideomycetes</taxon>
        <taxon>Pleosporomycetidae</taxon>
        <taxon>Pleosporales</taxon>
        <taxon>Pleosporineae</taxon>
        <taxon>Didymellaceae</taxon>
        <taxon>Didymella</taxon>
    </lineage>
</organism>
<protein>
    <submittedName>
        <fullName evidence="2">Uncharacterized protein</fullName>
    </submittedName>
</protein>
<feature type="region of interest" description="Disordered" evidence="1">
    <location>
        <begin position="68"/>
        <end position="162"/>
    </location>
</feature>
<evidence type="ECO:0000313" key="3">
    <source>
        <dbReference type="Proteomes" id="UP000800082"/>
    </source>
</evidence>
<dbReference type="EMBL" id="ML978985">
    <property type="protein sequence ID" value="KAF1925281.1"/>
    <property type="molecule type" value="Genomic_DNA"/>
</dbReference>
<evidence type="ECO:0000313" key="2">
    <source>
        <dbReference type="EMBL" id="KAF1925281.1"/>
    </source>
</evidence>
<feature type="compositionally biased region" description="Basic and acidic residues" evidence="1">
    <location>
        <begin position="70"/>
        <end position="130"/>
    </location>
</feature>
<proteinExistence type="predicted"/>
<dbReference type="RefSeq" id="XP_033445533.1">
    <property type="nucleotide sequence ID" value="XM_033597503.1"/>
</dbReference>
<accession>A0A6A5RAM9</accession>
<reference evidence="2" key="1">
    <citation type="journal article" date="2020" name="Stud. Mycol.">
        <title>101 Dothideomycetes genomes: a test case for predicting lifestyles and emergence of pathogens.</title>
        <authorList>
            <person name="Haridas S."/>
            <person name="Albert R."/>
            <person name="Binder M."/>
            <person name="Bloem J."/>
            <person name="Labutti K."/>
            <person name="Salamov A."/>
            <person name="Andreopoulos B."/>
            <person name="Baker S."/>
            <person name="Barry K."/>
            <person name="Bills G."/>
            <person name="Bluhm B."/>
            <person name="Cannon C."/>
            <person name="Castanera R."/>
            <person name="Culley D."/>
            <person name="Daum C."/>
            <person name="Ezra D."/>
            <person name="Gonzalez J."/>
            <person name="Henrissat B."/>
            <person name="Kuo A."/>
            <person name="Liang C."/>
            <person name="Lipzen A."/>
            <person name="Lutzoni F."/>
            <person name="Magnuson J."/>
            <person name="Mondo S."/>
            <person name="Nolan M."/>
            <person name="Ohm R."/>
            <person name="Pangilinan J."/>
            <person name="Park H.-J."/>
            <person name="Ramirez L."/>
            <person name="Alfaro M."/>
            <person name="Sun H."/>
            <person name="Tritt A."/>
            <person name="Yoshinaga Y."/>
            <person name="Zwiers L.-H."/>
            <person name="Turgeon B."/>
            <person name="Goodwin S."/>
            <person name="Spatafora J."/>
            <person name="Crous P."/>
            <person name="Grigoriev I."/>
        </authorList>
    </citation>
    <scope>NUCLEOTIDE SEQUENCE</scope>
    <source>
        <strain evidence="2">CBS 183.55</strain>
    </source>
</reference>
<name>A0A6A5RAM9_9PLEO</name>
<keyword evidence="3" id="KW-1185">Reference proteome</keyword>
<sequence>MFNYLAARNAVLKVENEGLRAQIDTKKTSWKHRQALPLQASKSYTSTAVFWSPTKVDEAQHQLRLNARAQAEETAAKLRKKTEQAEKKARNEREKEEKSNRQAMAKEEKAKRKAAKQAEKQQKKQERDALKSVQLPQTGKRKASQKPPTEPAAKKQPAAPHV</sequence>
<dbReference type="AlphaFoldDB" id="A0A6A5RAM9"/>
<dbReference type="GeneID" id="54355170"/>
<dbReference type="Proteomes" id="UP000800082">
    <property type="component" value="Unassembled WGS sequence"/>
</dbReference>
<evidence type="ECO:0000256" key="1">
    <source>
        <dbReference type="SAM" id="MobiDB-lite"/>
    </source>
</evidence>